<evidence type="ECO:0000313" key="2">
    <source>
        <dbReference type="EMBL" id="BDT56548.1"/>
    </source>
</evidence>
<dbReference type="Pfam" id="PF00561">
    <property type="entry name" value="Abhydrolase_1"/>
    <property type="match status" value="1"/>
</dbReference>
<dbReference type="PRINTS" id="PR00111">
    <property type="entry name" value="ABHYDROLASE"/>
</dbReference>
<name>A0ABM8C065_9BURK</name>
<accession>A0ABM8C065</accession>
<dbReference type="InterPro" id="IPR000073">
    <property type="entry name" value="AB_hydrolase_1"/>
</dbReference>
<dbReference type="RefSeq" id="WP_281911254.1">
    <property type="nucleotide sequence ID" value="NZ_AP026966.1"/>
</dbReference>
<dbReference type="PANTHER" id="PTHR43433">
    <property type="entry name" value="HYDROLASE, ALPHA/BETA FOLD FAMILY PROTEIN"/>
    <property type="match status" value="1"/>
</dbReference>
<feature type="domain" description="AB hydrolase-1" evidence="1">
    <location>
        <begin position="24"/>
        <end position="255"/>
    </location>
</feature>
<dbReference type="PANTHER" id="PTHR43433:SF4">
    <property type="entry name" value="NON-HEME CHLOROPEROXIDASE-RELATED"/>
    <property type="match status" value="1"/>
</dbReference>
<dbReference type="InterPro" id="IPR000639">
    <property type="entry name" value="Epox_hydrolase-like"/>
</dbReference>
<evidence type="ECO:0000313" key="3">
    <source>
        <dbReference type="Proteomes" id="UP001163336"/>
    </source>
</evidence>
<dbReference type="InterPro" id="IPR050471">
    <property type="entry name" value="AB_hydrolase"/>
</dbReference>
<sequence length="274" mass="30164">MPRIQTSGANPTELYYYEQGQGQPVVLIHGWPLSHRMWESQITALAESGYRVIAYDRRGFGQSGRPTSGYDYDSFAADLDALMTQLDLRDAVLAGFSMGGGEVARYIGRYGSERVSKAMLLGAVPPFLLKTGDNPEGVDKSVFDGMLEAVRKDRIGFLGDFFYNFYNLEPDGKDGQELVAFSKWIAWEASPLATRECINAFGGTDFRADLARFDIPTLVVHGDADRIVPLQVSGQRSHDMIAGSRLEVVQGAPHGFAATHAAQLNALMLDFLKR</sequence>
<proteinExistence type="predicted"/>
<dbReference type="Gene3D" id="3.40.50.1820">
    <property type="entry name" value="alpha/beta hydrolase"/>
    <property type="match status" value="1"/>
</dbReference>
<dbReference type="EMBL" id="AP026966">
    <property type="protein sequence ID" value="BDT56548.1"/>
    <property type="molecule type" value="Genomic_DNA"/>
</dbReference>
<evidence type="ECO:0000259" key="1">
    <source>
        <dbReference type="Pfam" id="PF00561"/>
    </source>
</evidence>
<dbReference type="SUPFAM" id="SSF53474">
    <property type="entry name" value="alpha/beta-Hydrolases"/>
    <property type="match status" value="1"/>
</dbReference>
<dbReference type="PRINTS" id="PR00412">
    <property type="entry name" value="EPOXHYDRLASE"/>
</dbReference>
<organism evidence="2 3">
    <name type="scientific">Massilia varians</name>
    <dbReference type="NCBI Taxonomy" id="457921"/>
    <lineage>
        <taxon>Bacteria</taxon>
        <taxon>Pseudomonadati</taxon>
        <taxon>Pseudomonadota</taxon>
        <taxon>Betaproteobacteria</taxon>
        <taxon>Burkholderiales</taxon>
        <taxon>Oxalobacteraceae</taxon>
        <taxon>Telluria group</taxon>
        <taxon>Massilia</taxon>
    </lineage>
</organism>
<reference evidence="2" key="1">
    <citation type="submission" date="2022-11" db="EMBL/GenBank/DDBJ databases">
        <title>Isolation and characterization of PLA-degrading bacterium Massilia sp. from Antarctic soil.</title>
        <authorList>
            <person name="Sato K."/>
            <person name="Gomez-Fuentes C."/>
            <person name="Ahmad S.A."/>
            <person name="Zulkharnain A."/>
        </authorList>
    </citation>
    <scope>NUCLEOTIDE SEQUENCE</scope>
    <source>
        <strain evidence="2">N-3</strain>
    </source>
</reference>
<dbReference type="Proteomes" id="UP001163336">
    <property type="component" value="Chromosome"/>
</dbReference>
<protein>
    <submittedName>
        <fullName evidence="2">Arylesterase</fullName>
    </submittedName>
</protein>
<gene>
    <name evidence="2" type="ORF">MasN3_00420</name>
</gene>
<keyword evidence="3" id="KW-1185">Reference proteome</keyword>
<dbReference type="InterPro" id="IPR029058">
    <property type="entry name" value="AB_hydrolase_fold"/>
</dbReference>